<name>A0A8U0A722_9EURY</name>
<protein>
    <submittedName>
        <fullName evidence="2">Uncharacterized protein</fullName>
    </submittedName>
</protein>
<gene>
    <name evidence="2" type="ORF">MW046_15535</name>
</gene>
<dbReference type="KEGG" id="haad:MW046_15535"/>
<dbReference type="AlphaFoldDB" id="A0A8U0A722"/>
<dbReference type="Proteomes" id="UP000831768">
    <property type="component" value="Plasmid unnamed2"/>
</dbReference>
<evidence type="ECO:0000313" key="3">
    <source>
        <dbReference type="Proteomes" id="UP000831768"/>
    </source>
</evidence>
<dbReference type="GeneID" id="71929488"/>
<organism evidence="2 3">
    <name type="scientific">Halocatena salina</name>
    <dbReference type="NCBI Taxonomy" id="2934340"/>
    <lineage>
        <taxon>Archaea</taxon>
        <taxon>Methanobacteriati</taxon>
        <taxon>Methanobacteriota</taxon>
        <taxon>Stenosarchaea group</taxon>
        <taxon>Halobacteria</taxon>
        <taxon>Halobacteriales</taxon>
        <taxon>Natronomonadaceae</taxon>
        <taxon>Halocatena</taxon>
    </lineage>
</organism>
<feature type="region of interest" description="Disordered" evidence="1">
    <location>
        <begin position="56"/>
        <end position="77"/>
    </location>
</feature>
<sequence length="77" mass="8203">MTGNLRCHISEGFRSDTIDGSEVTGSVVSGRDSYVYTGEIQASDIPSSIQVLKNGTEATPGSLLPEAQFNPETLLTR</sequence>
<proteinExistence type="predicted"/>
<keyword evidence="3" id="KW-1185">Reference proteome</keyword>
<reference evidence="2" key="1">
    <citation type="submission" date="2022-04" db="EMBL/GenBank/DDBJ databases">
        <title>Halocatena sp. nov., isolated from a salt lake.</title>
        <authorList>
            <person name="Cui H.-L."/>
        </authorList>
    </citation>
    <scope>NUCLEOTIDE SEQUENCE</scope>
    <source>
        <strain evidence="2">AD-1</strain>
        <plasmid evidence="2">unnamed2</plasmid>
    </source>
</reference>
<keyword evidence="2" id="KW-0614">Plasmid</keyword>
<accession>A0A8U0A722</accession>
<dbReference type="RefSeq" id="WP_247995458.1">
    <property type="nucleotide sequence ID" value="NZ_CP096021.1"/>
</dbReference>
<evidence type="ECO:0000256" key="1">
    <source>
        <dbReference type="SAM" id="MobiDB-lite"/>
    </source>
</evidence>
<dbReference type="EMBL" id="CP096021">
    <property type="protein sequence ID" value="UPM44804.1"/>
    <property type="molecule type" value="Genomic_DNA"/>
</dbReference>
<geneLocation type="plasmid" evidence="2 3">
    <name>unnamed2</name>
</geneLocation>
<evidence type="ECO:0000313" key="2">
    <source>
        <dbReference type="EMBL" id="UPM44804.1"/>
    </source>
</evidence>